<dbReference type="KEGG" id="mee:DA075_00535"/>
<dbReference type="PRINTS" id="PR00598">
    <property type="entry name" value="HTHMARR"/>
</dbReference>
<reference evidence="2 3" key="1">
    <citation type="submission" date="2018-04" db="EMBL/GenBank/DDBJ databases">
        <title>Methylobacterium sp. PR1016A genome.</title>
        <authorList>
            <person name="Park W."/>
        </authorList>
    </citation>
    <scope>NUCLEOTIDE SEQUENCE [LARGE SCALE GENOMIC DNA]</scope>
    <source>
        <strain evidence="2 3">PR1016A</strain>
    </source>
</reference>
<feature type="domain" description="HTH marR-type" evidence="1">
    <location>
        <begin position="16"/>
        <end position="152"/>
    </location>
</feature>
<dbReference type="SMART" id="SM00347">
    <property type="entry name" value="HTH_MARR"/>
    <property type="match status" value="1"/>
</dbReference>
<dbReference type="PANTHER" id="PTHR33164:SF43">
    <property type="entry name" value="HTH-TYPE TRANSCRIPTIONAL REPRESSOR YETL"/>
    <property type="match status" value="1"/>
</dbReference>
<dbReference type="AlphaFoldDB" id="A0A2R4WSU4"/>
<dbReference type="PANTHER" id="PTHR33164">
    <property type="entry name" value="TRANSCRIPTIONAL REGULATOR, MARR FAMILY"/>
    <property type="match status" value="1"/>
</dbReference>
<protein>
    <submittedName>
        <fullName evidence="2">MarR family transcriptional regulator</fullName>
    </submittedName>
</protein>
<accession>A0A2R4WSU4</accession>
<dbReference type="OrthoDB" id="5511415at2"/>
<dbReference type="SUPFAM" id="SSF46785">
    <property type="entry name" value="Winged helix' DNA-binding domain"/>
    <property type="match status" value="1"/>
</dbReference>
<evidence type="ECO:0000259" key="1">
    <source>
        <dbReference type="PROSITE" id="PS50995"/>
    </source>
</evidence>
<dbReference type="GO" id="GO:0006950">
    <property type="term" value="P:response to stress"/>
    <property type="evidence" value="ECO:0007669"/>
    <property type="project" value="TreeGrafter"/>
</dbReference>
<dbReference type="Proteomes" id="UP000244755">
    <property type="component" value="Chromosome 1"/>
</dbReference>
<dbReference type="Gene3D" id="1.10.10.10">
    <property type="entry name" value="Winged helix-like DNA-binding domain superfamily/Winged helix DNA-binding domain"/>
    <property type="match status" value="1"/>
</dbReference>
<organism evidence="2 3">
    <name type="scientific">Methylobacterium currus</name>
    <dbReference type="NCBI Taxonomy" id="2051553"/>
    <lineage>
        <taxon>Bacteria</taxon>
        <taxon>Pseudomonadati</taxon>
        <taxon>Pseudomonadota</taxon>
        <taxon>Alphaproteobacteria</taxon>
        <taxon>Hyphomicrobiales</taxon>
        <taxon>Methylobacteriaceae</taxon>
        <taxon>Methylobacterium</taxon>
    </lineage>
</organism>
<dbReference type="PROSITE" id="PS50995">
    <property type="entry name" value="HTH_MARR_2"/>
    <property type="match status" value="1"/>
</dbReference>
<name>A0A2R4WSU4_9HYPH</name>
<sequence>MDSPAPHESADPDRSRRALTELILTVFRLNGDLLAAGDRLVHDLGLTSARWQVLGAIALSPVPLPVAHIARNMGLTRQAVQRVVDDLRQAGFVQIDPNPHHRRAGLITFTDKGEDAYRQAIARKDRWADGLCIGLSAETVEAADALLRDLQRRLDDAASGDAQAS</sequence>
<proteinExistence type="predicted"/>
<dbReference type="InterPro" id="IPR039422">
    <property type="entry name" value="MarR/SlyA-like"/>
</dbReference>
<dbReference type="EMBL" id="CP028843">
    <property type="protein sequence ID" value="AWB24593.1"/>
    <property type="molecule type" value="Genomic_DNA"/>
</dbReference>
<keyword evidence="3" id="KW-1185">Reference proteome</keyword>
<dbReference type="Pfam" id="PF12802">
    <property type="entry name" value="MarR_2"/>
    <property type="match status" value="1"/>
</dbReference>
<gene>
    <name evidence="2" type="ORF">DA075_00535</name>
</gene>
<evidence type="ECO:0000313" key="3">
    <source>
        <dbReference type="Proteomes" id="UP000244755"/>
    </source>
</evidence>
<dbReference type="InterPro" id="IPR036388">
    <property type="entry name" value="WH-like_DNA-bd_sf"/>
</dbReference>
<evidence type="ECO:0000313" key="2">
    <source>
        <dbReference type="EMBL" id="AWB24593.1"/>
    </source>
</evidence>
<dbReference type="InterPro" id="IPR036390">
    <property type="entry name" value="WH_DNA-bd_sf"/>
</dbReference>
<dbReference type="GO" id="GO:0003700">
    <property type="term" value="F:DNA-binding transcription factor activity"/>
    <property type="evidence" value="ECO:0007669"/>
    <property type="project" value="InterPro"/>
</dbReference>
<dbReference type="InterPro" id="IPR000835">
    <property type="entry name" value="HTH_MarR-typ"/>
</dbReference>